<accession>A0AAV1I5J4</accession>
<dbReference type="Pfam" id="PF05301">
    <property type="entry name" value="Acetyltransf_16"/>
    <property type="match status" value="1"/>
</dbReference>
<evidence type="ECO:0000313" key="4">
    <source>
        <dbReference type="EMBL" id="CAK0782603.1"/>
    </source>
</evidence>
<dbReference type="EMBL" id="CAUYUE010000007">
    <property type="protein sequence ID" value="CAK0782603.1"/>
    <property type="molecule type" value="Genomic_DNA"/>
</dbReference>
<proteinExistence type="predicted"/>
<gene>
    <name evidence="4" type="ORF">CVIRNUC_005808</name>
</gene>
<keyword evidence="5" id="KW-1185">Reference proteome</keyword>
<dbReference type="PROSITE" id="PS51730">
    <property type="entry name" value="GNAT_ATAT"/>
    <property type="match status" value="1"/>
</dbReference>
<sequence>MVDVIARSSAQAQGLRGPITSLQKLQRAGQTLYLAAERTVADRVRLVGLLKTGRKSLFLRDAGAAYCSRQLLCVLDFFVLPQHQRQGLGQALFQVFQATEQESPGSVAYDTPSPKLLSFLQKHYGLGDFMPQDNRFVVFNAFWQSHSSSNAEQREECCIKGTDAATQQIRIGTPCSAPSNSCTLAI</sequence>
<dbReference type="Gene3D" id="3.40.630.30">
    <property type="match status" value="1"/>
</dbReference>
<dbReference type="GO" id="GO:0005874">
    <property type="term" value="C:microtubule"/>
    <property type="evidence" value="ECO:0007669"/>
    <property type="project" value="InterPro"/>
</dbReference>
<dbReference type="Proteomes" id="UP001314263">
    <property type="component" value="Unassembled WGS sequence"/>
</dbReference>
<dbReference type="PANTHER" id="PTHR12327">
    <property type="entry name" value="ALPHA-TUBULIN N-ACETYLTRANSFERASE 1"/>
    <property type="match status" value="1"/>
</dbReference>
<reference evidence="4 5" key="1">
    <citation type="submission" date="2023-10" db="EMBL/GenBank/DDBJ databases">
        <authorList>
            <person name="Maclean D."/>
            <person name="Macfadyen A."/>
        </authorList>
    </citation>
    <scope>NUCLEOTIDE SEQUENCE [LARGE SCALE GENOMIC DNA]</scope>
</reference>
<keyword evidence="1" id="KW-0808">Transferase</keyword>
<organism evidence="4 5">
    <name type="scientific">Coccomyxa viridis</name>
    <dbReference type="NCBI Taxonomy" id="1274662"/>
    <lineage>
        <taxon>Eukaryota</taxon>
        <taxon>Viridiplantae</taxon>
        <taxon>Chlorophyta</taxon>
        <taxon>core chlorophytes</taxon>
        <taxon>Trebouxiophyceae</taxon>
        <taxon>Trebouxiophyceae incertae sedis</taxon>
        <taxon>Coccomyxaceae</taxon>
        <taxon>Coccomyxa</taxon>
    </lineage>
</organism>
<evidence type="ECO:0000313" key="5">
    <source>
        <dbReference type="Proteomes" id="UP001314263"/>
    </source>
</evidence>
<dbReference type="AlphaFoldDB" id="A0AAV1I5J4"/>
<keyword evidence="2" id="KW-0012">Acyltransferase</keyword>
<evidence type="ECO:0000259" key="3">
    <source>
        <dbReference type="PROSITE" id="PS51730"/>
    </source>
</evidence>
<feature type="domain" description="N-acetyltransferase" evidence="3">
    <location>
        <begin position="1"/>
        <end position="143"/>
    </location>
</feature>
<dbReference type="InterPro" id="IPR007965">
    <property type="entry name" value="GNAT_ATAT"/>
</dbReference>
<name>A0AAV1I5J4_9CHLO</name>
<dbReference type="GO" id="GO:0019799">
    <property type="term" value="F:tubulin N-acetyltransferase activity"/>
    <property type="evidence" value="ECO:0007669"/>
    <property type="project" value="InterPro"/>
</dbReference>
<comment type="caution">
    <text evidence="4">The sequence shown here is derived from an EMBL/GenBank/DDBJ whole genome shotgun (WGS) entry which is preliminary data.</text>
</comment>
<dbReference type="InterPro" id="IPR016181">
    <property type="entry name" value="Acyl_CoA_acyltransferase"/>
</dbReference>
<dbReference type="CDD" id="cd04301">
    <property type="entry name" value="NAT_SF"/>
    <property type="match status" value="1"/>
</dbReference>
<dbReference type="SUPFAM" id="SSF55729">
    <property type="entry name" value="Acyl-CoA N-acyltransferases (Nat)"/>
    <property type="match status" value="1"/>
</dbReference>
<protein>
    <recommendedName>
        <fullName evidence="3">N-acetyltransferase domain-containing protein</fullName>
    </recommendedName>
</protein>
<evidence type="ECO:0000256" key="1">
    <source>
        <dbReference type="ARBA" id="ARBA00022679"/>
    </source>
</evidence>
<evidence type="ECO:0000256" key="2">
    <source>
        <dbReference type="ARBA" id="ARBA00023315"/>
    </source>
</evidence>
<dbReference type="PANTHER" id="PTHR12327:SF0">
    <property type="entry name" value="ALPHA-TUBULIN N-ACETYLTRANSFERASE 1"/>
    <property type="match status" value="1"/>
</dbReference>
<dbReference type="InterPro" id="IPR038746">
    <property type="entry name" value="Atat"/>
</dbReference>